<evidence type="ECO:0000313" key="2">
    <source>
        <dbReference type="EMBL" id="EJK47271.1"/>
    </source>
</evidence>
<comment type="caution">
    <text evidence="2">The sequence shown here is derived from an EMBL/GenBank/DDBJ whole genome shotgun (WGS) entry which is preliminary data.</text>
</comment>
<feature type="non-terminal residue" evidence="2">
    <location>
        <position position="1"/>
    </location>
</feature>
<proteinExistence type="predicted"/>
<accession>K0RE01</accession>
<dbReference type="Proteomes" id="UP000266841">
    <property type="component" value="Unassembled WGS sequence"/>
</dbReference>
<sequence>LIGEYDLAFALGEYTEMHVGVWSSKPSEALPVRHSAVCVTAGDDAANAARPIEVALASSAPTTAGELGRLMGAKAPASIGVSISSRSRGREDDPSASPPQIDDQEAFSGGGRQYRVREVADG</sequence>
<organism evidence="2 3">
    <name type="scientific">Thalassiosira oceanica</name>
    <name type="common">Marine diatom</name>
    <dbReference type="NCBI Taxonomy" id="159749"/>
    <lineage>
        <taxon>Eukaryota</taxon>
        <taxon>Sar</taxon>
        <taxon>Stramenopiles</taxon>
        <taxon>Ochrophyta</taxon>
        <taxon>Bacillariophyta</taxon>
        <taxon>Coscinodiscophyceae</taxon>
        <taxon>Thalassiosirophycidae</taxon>
        <taxon>Thalassiosirales</taxon>
        <taxon>Thalassiosiraceae</taxon>
        <taxon>Thalassiosira</taxon>
    </lineage>
</organism>
<gene>
    <name evidence="2" type="ORF">THAOC_34018</name>
</gene>
<feature type="region of interest" description="Disordered" evidence="1">
    <location>
        <begin position="79"/>
        <end position="122"/>
    </location>
</feature>
<protein>
    <submittedName>
        <fullName evidence="2">Uncharacterized protein</fullName>
    </submittedName>
</protein>
<evidence type="ECO:0000313" key="3">
    <source>
        <dbReference type="Proteomes" id="UP000266841"/>
    </source>
</evidence>
<dbReference type="EMBL" id="AGNL01047149">
    <property type="protein sequence ID" value="EJK47271.1"/>
    <property type="molecule type" value="Genomic_DNA"/>
</dbReference>
<evidence type="ECO:0000256" key="1">
    <source>
        <dbReference type="SAM" id="MobiDB-lite"/>
    </source>
</evidence>
<dbReference type="AlphaFoldDB" id="K0RE01"/>
<keyword evidence="3" id="KW-1185">Reference proteome</keyword>
<reference evidence="2 3" key="1">
    <citation type="journal article" date="2012" name="Genome Biol.">
        <title>Genome and low-iron response of an oceanic diatom adapted to chronic iron limitation.</title>
        <authorList>
            <person name="Lommer M."/>
            <person name="Specht M."/>
            <person name="Roy A.S."/>
            <person name="Kraemer L."/>
            <person name="Andreson R."/>
            <person name="Gutowska M.A."/>
            <person name="Wolf J."/>
            <person name="Bergner S.V."/>
            <person name="Schilhabel M.B."/>
            <person name="Klostermeier U.C."/>
            <person name="Beiko R.G."/>
            <person name="Rosenstiel P."/>
            <person name="Hippler M."/>
            <person name="Laroche J."/>
        </authorList>
    </citation>
    <scope>NUCLEOTIDE SEQUENCE [LARGE SCALE GENOMIC DNA]</scope>
    <source>
        <strain evidence="2 3">CCMP1005</strain>
    </source>
</reference>
<name>K0RE01_THAOC</name>